<dbReference type="RefSeq" id="WP_209142740.1">
    <property type="nucleotide sequence ID" value="NZ_JAGHKP010000001.1"/>
</dbReference>
<organism evidence="3 4">
    <name type="scientific">Chitinophaga chungangae</name>
    <dbReference type="NCBI Taxonomy" id="2821488"/>
    <lineage>
        <taxon>Bacteria</taxon>
        <taxon>Pseudomonadati</taxon>
        <taxon>Bacteroidota</taxon>
        <taxon>Chitinophagia</taxon>
        <taxon>Chitinophagales</taxon>
        <taxon>Chitinophagaceae</taxon>
        <taxon>Chitinophaga</taxon>
    </lineage>
</organism>
<evidence type="ECO:0000313" key="3">
    <source>
        <dbReference type="EMBL" id="MBO9150985.1"/>
    </source>
</evidence>
<comment type="caution">
    <text evidence="3">The sequence shown here is derived from an EMBL/GenBank/DDBJ whole genome shotgun (WGS) entry which is preliminary data.</text>
</comment>
<dbReference type="Pfam" id="PF07007">
    <property type="entry name" value="LprI"/>
    <property type="match status" value="1"/>
</dbReference>
<evidence type="ECO:0000259" key="2">
    <source>
        <dbReference type="Pfam" id="PF07007"/>
    </source>
</evidence>
<name>A0ABS3Y916_9BACT</name>
<feature type="domain" description="Lysozyme inhibitor LprI-like N-terminal" evidence="2">
    <location>
        <begin position="20"/>
        <end position="109"/>
    </location>
</feature>
<evidence type="ECO:0000256" key="1">
    <source>
        <dbReference type="SAM" id="SignalP"/>
    </source>
</evidence>
<dbReference type="EMBL" id="JAGHKP010000001">
    <property type="protein sequence ID" value="MBO9150985.1"/>
    <property type="molecule type" value="Genomic_DNA"/>
</dbReference>
<gene>
    <name evidence="3" type="ORF">J7I43_02125</name>
</gene>
<protein>
    <submittedName>
        <fullName evidence="3">DUF1311 domain-containing protein</fullName>
    </submittedName>
</protein>
<feature type="signal peptide" evidence="1">
    <location>
        <begin position="1"/>
        <end position="23"/>
    </location>
</feature>
<dbReference type="Gene3D" id="1.20.1270.180">
    <property type="match status" value="1"/>
</dbReference>
<dbReference type="InterPro" id="IPR009739">
    <property type="entry name" value="LprI-like_N"/>
</dbReference>
<reference evidence="4" key="1">
    <citation type="submission" date="2021-03" db="EMBL/GenBank/DDBJ databases">
        <title>Assistant Professor.</title>
        <authorList>
            <person name="Huq M.A."/>
        </authorList>
    </citation>
    <scope>NUCLEOTIDE SEQUENCE [LARGE SCALE GENOMIC DNA]</scope>
    <source>
        <strain evidence="4">MAH-28</strain>
    </source>
</reference>
<accession>A0ABS3Y916</accession>
<dbReference type="Proteomes" id="UP000679126">
    <property type="component" value="Unassembled WGS sequence"/>
</dbReference>
<proteinExistence type="predicted"/>
<feature type="chain" id="PRO_5046897600" evidence="1">
    <location>
        <begin position="24"/>
        <end position="130"/>
    </location>
</feature>
<sequence length="130" mass="14890">MKCLPIVAALLFITDVCFSQSQAEMNAAAAKDFQKADKELNAVYQQVLTDYKADTAFTRRLRISQRLWLQLRDAEMDTKFPEPYTYGSIEPMCRSSYKTGLTVQRIKHLKKWMDGIDEGEVCNGSVKIKQ</sequence>
<keyword evidence="4" id="KW-1185">Reference proteome</keyword>
<evidence type="ECO:0000313" key="4">
    <source>
        <dbReference type="Proteomes" id="UP000679126"/>
    </source>
</evidence>
<keyword evidence="1" id="KW-0732">Signal</keyword>